<keyword evidence="4" id="KW-1185">Reference proteome</keyword>
<keyword evidence="2" id="KW-0732">Signal</keyword>
<dbReference type="AlphaFoldDB" id="A0AAV4DPI3"/>
<proteinExistence type="predicted"/>
<evidence type="ECO:0000313" key="3">
    <source>
        <dbReference type="EMBL" id="GFO46167.1"/>
    </source>
</evidence>
<gene>
    <name evidence="3" type="ORF">PoB_007267200</name>
</gene>
<protein>
    <submittedName>
        <fullName evidence="3">Uncharacterized protein</fullName>
    </submittedName>
</protein>
<evidence type="ECO:0000256" key="2">
    <source>
        <dbReference type="SAM" id="SignalP"/>
    </source>
</evidence>
<evidence type="ECO:0000256" key="1">
    <source>
        <dbReference type="SAM" id="MobiDB-lite"/>
    </source>
</evidence>
<comment type="caution">
    <text evidence="3">The sequence shown here is derived from an EMBL/GenBank/DDBJ whole genome shotgun (WGS) entry which is preliminary data.</text>
</comment>
<dbReference type="Proteomes" id="UP000735302">
    <property type="component" value="Unassembled WGS sequence"/>
</dbReference>
<name>A0AAV4DPI3_9GAST</name>
<feature type="chain" id="PRO_5043663188" evidence="2">
    <location>
        <begin position="30"/>
        <end position="115"/>
    </location>
</feature>
<feature type="signal peptide" evidence="2">
    <location>
        <begin position="1"/>
        <end position="29"/>
    </location>
</feature>
<reference evidence="3 4" key="1">
    <citation type="journal article" date="2021" name="Elife">
        <title>Chloroplast acquisition without the gene transfer in kleptoplastic sea slugs, Plakobranchus ocellatus.</title>
        <authorList>
            <person name="Maeda T."/>
            <person name="Takahashi S."/>
            <person name="Yoshida T."/>
            <person name="Shimamura S."/>
            <person name="Takaki Y."/>
            <person name="Nagai Y."/>
            <person name="Toyoda A."/>
            <person name="Suzuki Y."/>
            <person name="Arimoto A."/>
            <person name="Ishii H."/>
            <person name="Satoh N."/>
            <person name="Nishiyama T."/>
            <person name="Hasebe M."/>
            <person name="Maruyama T."/>
            <person name="Minagawa J."/>
            <person name="Obokata J."/>
            <person name="Shigenobu S."/>
        </authorList>
    </citation>
    <scope>NUCLEOTIDE SEQUENCE [LARGE SCALE GENOMIC DNA]</scope>
</reference>
<evidence type="ECO:0000313" key="4">
    <source>
        <dbReference type="Proteomes" id="UP000735302"/>
    </source>
</evidence>
<organism evidence="3 4">
    <name type="scientific">Plakobranchus ocellatus</name>
    <dbReference type="NCBI Taxonomy" id="259542"/>
    <lineage>
        <taxon>Eukaryota</taxon>
        <taxon>Metazoa</taxon>
        <taxon>Spiralia</taxon>
        <taxon>Lophotrochozoa</taxon>
        <taxon>Mollusca</taxon>
        <taxon>Gastropoda</taxon>
        <taxon>Heterobranchia</taxon>
        <taxon>Euthyneura</taxon>
        <taxon>Panpulmonata</taxon>
        <taxon>Sacoglossa</taxon>
        <taxon>Placobranchoidea</taxon>
        <taxon>Plakobranchidae</taxon>
        <taxon>Plakobranchus</taxon>
    </lineage>
</organism>
<feature type="region of interest" description="Disordered" evidence="1">
    <location>
        <begin position="65"/>
        <end position="115"/>
    </location>
</feature>
<sequence length="115" mass="12330">MWMGFLTFVIHRCFGKCLYLLLDLEGVTGSRPGRSEGSQNANTVLAVYNLGHFCDLMSVLGPQQGDLRLSGPPPGRDASGGARTSDKRVPADLRADSLATEPPKPALLQYPEISG</sequence>
<dbReference type="EMBL" id="BLXT01008169">
    <property type="protein sequence ID" value="GFO46167.1"/>
    <property type="molecule type" value="Genomic_DNA"/>
</dbReference>
<feature type="compositionally biased region" description="Basic and acidic residues" evidence="1">
    <location>
        <begin position="84"/>
        <end position="95"/>
    </location>
</feature>
<accession>A0AAV4DPI3</accession>